<accession>A0A645E7Z2</accession>
<dbReference type="InterPro" id="IPR001650">
    <property type="entry name" value="Helicase_C-like"/>
</dbReference>
<comment type="caution">
    <text evidence="2">The sequence shown here is derived from an EMBL/GenBank/DDBJ whole genome shotgun (WGS) entry which is preliminary data.</text>
</comment>
<dbReference type="AlphaFoldDB" id="A0A645E7Z2"/>
<protein>
    <recommendedName>
        <fullName evidence="1">Helicase C-terminal domain-containing protein</fullName>
    </recommendedName>
</protein>
<dbReference type="InterPro" id="IPR027417">
    <property type="entry name" value="P-loop_NTPase"/>
</dbReference>
<evidence type="ECO:0000259" key="1">
    <source>
        <dbReference type="Pfam" id="PF00271"/>
    </source>
</evidence>
<evidence type="ECO:0000313" key="2">
    <source>
        <dbReference type="EMBL" id="MPM97348.1"/>
    </source>
</evidence>
<reference evidence="2" key="1">
    <citation type="submission" date="2019-08" db="EMBL/GenBank/DDBJ databases">
        <authorList>
            <person name="Kucharzyk K."/>
            <person name="Murdoch R.W."/>
            <person name="Higgins S."/>
            <person name="Loffler F."/>
        </authorList>
    </citation>
    <scope>NUCLEOTIDE SEQUENCE</scope>
</reference>
<name>A0A645E7Z2_9ZZZZ</name>
<organism evidence="2">
    <name type="scientific">bioreactor metagenome</name>
    <dbReference type="NCBI Taxonomy" id="1076179"/>
    <lineage>
        <taxon>unclassified sequences</taxon>
        <taxon>metagenomes</taxon>
        <taxon>ecological metagenomes</taxon>
    </lineage>
</organism>
<dbReference type="EMBL" id="VSSQ01043634">
    <property type="protein sequence ID" value="MPM97348.1"/>
    <property type="molecule type" value="Genomic_DNA"/>
</dbReference>
<dbReference type="Pfam" id="PF00271">
    <property type="entry name" value="Helicase_C"/>
    <property type="match status" value="1"/>
</dbReference>
<dbReference type="SUPFAM" id="SSF52540">
    <property type="entry name" value="P-loop containing nucleoside triphosphate hydrolases"/>
    <property type="match status" value="1"/>
</dbReference>
<feature type="domain" description="Helicase C-terminal" evidence="1">
    <location>
        <begin position="7"/>
        <end position="71"/>
    </location>
</feature>
<proteinExistence type="predicted"/>
<dbReference type="Gene3D" id="3.40.50.300">
    <property type="entry name" value="P-loop containing nucleotide triphosphate hydrolases"/>
    <property type="match status" value="1"/>
</dbReference>
<gene>
    <name evidence="2" type="ORF">SDC9_144521</name>
</gene>
<sequence length="132" mass="15259">MELLNGQTKNFRTEIIDTFKHSAALPVVIANPSAVSESISLHTCCHHAIYLDMSYNAVHYIQSKDRIHRLGLNPDTKTFYYYVHAENTIDERVYKRILLKEDRMNQAIENELPPILQQSTVTEIIEDLTVNE</sequence>